<dbReference type="PANTHER" id="PTHR11319">
    <property type="entry name" value="G PROTEIN-COUPLED RECEPTOR-RELATED"/>
    <property type="match status" value="1"/>
</dbReference>
<dbReference type="InterPro" id="IPR009030">
    <property type="entry name" value="Growth_fac_rcpt_cys_sf"/>
</dbReference>
<dbReference type="Proteomes" id="UP001159427">
    <property type="component" value="Unassembled WGS sequence"/>
</dbReference>
<feature type="transmembrane region" description="Helical" evidence="1">
    <location>
        <begin position="625"/>
        <end position="645"/>
    </location>
</feature>
<gene>
    <name evidence="2" type="ORF">PEVE_00017002</name>
</gene>
<feature type="transmembrane region" description="Helical" evidence="1">
    <location>
        <begin position="309"/>
        <end position="333"/>
    </location>
</feature>
<dbReference type="EMBL" id="CALNXI010000235">
    <property type="protein sequence ID" value="CAH3022828.1"/>
    <property type="molecule type" value="Genomic_DNA"/>
</dbReference>
<dbReference type="SUPFAM" id="SSF57184">
    <property type="entry name" value="Growth factor receptor domain"/>
    <property type="match status" value="1"/>
</dbReference>
<accession>A0ABN8LZT9</accession>
<reference evidence="2 3" key="1">
    <citation type="submission" date="2022-05" db="EMBL/GenBank/DDBJ databases">
        <authorList>
            <consortium name="Genoscope - CEA"/>
            <person name="William W."/>
        </authorList>
    </citation>
    <scope>NUCLEOTIDE SEQUENCE [LARGE SCALE GENOMIC DNA]</scope>
</reference>
<dbReference type="Gene3D" id="2.10.50.10">
    <property type="entry name" value="Tumor Necrosis Factor Receptor, subunit A, domain 2"/>
    <property type="match status" value="1"/>
</dbReference>
<dbReference type="PANTHER" id="PTHR11319:SF35">
    <property type="entry name" value="OUTER MEMBRANE PROTEIN PMPC-RELATED"/>
    <property type="match status" value="1"/>
</dbReference>
<evidence type="ECO:0008006" key="4">
    <source>
        <dbReference type="Google" id="ProtNLM"/>
    </source>
</evidence>
<protein>
    <recommendedName>
        <fullName evidence="4">Tyrosine-protein kinase ephrin type A/B receptor-like domain-containing protein</fullName>
    </recommendedName>
</protein>
<evidence type="ECO:0000313" key="2">
    <source>
        <dbReference type="EMBL" id="CAH3022828.1"/>
    </source>
</evidence>
<name>A0ABN8LZT9_9CNID</name>
<feature type="transmembrane region" description="Helical" evidence="1">
    <location>
        <begin position="567"/>
        <end position="589"/>
    </location>
</feature>
<keyword evidence="1" id="KW-0472">Membrane</keyword>
<feature type="transmembrane region" description="Helical" evidence="1">
    <location>
        <begin position="657"/>
        <end position="680"/>
    </location>
</feature>
<sequence>FLHSNAIKRVDGNAFAGLTNLKLMTLFGNPFGILPSKVIEKMSANTKVAVTCKNLHQIPSGIYNALIECTPSSSFYVVFEDTGDSKTHSLFRSGFSCTGCRSKEELVSFCSNCTFCMAGSYAGPGGRCIKCPAGGFYQSEMGEVSCKNCSTGTYVSEERHPGKTPTDCHACPYGTLSNETAGHRACKCLPGFYRMDRFGSCSECPAHGIKCVNDTAILAPNYYWKWPSEKEKRFYSNFVKNIYTLEPPYDKTFSRFQGTLPQPQKCPYPKSCNGGVDSSCQDKFKGILCASCSINHYLRFNTCLECPRMVNTIISCVVVVLVFVAVFLVVLWGDSKRTENNRTVADVVMSCCKIVIGFYQVTAGIFSALVYVRWPVILISMEKYLNFVEGNILKFAPLSCIYSKLRPDPFLQFSLAVGINIFVVSLILLYLFLKKRYINNTEDSMSEKMIQISRLKKSCYRNIFLFLLLSYPVTSKKIIDILPLPGVCVNMCFSKSDCISLLRADYSIHCYTPRHKIFWKIAAVFAFYPIAFPLMLLLPIYKYRQAETEKEIAFGLRVFFENYKEKYWFWETLEMYRKLLLISLILLFGSESHSQIGFALVITSASGIAYTLFRPIKGKFEDRLQTCVLWITFFNVCLGSLYGQSDGRKKHVENDSIFINVLFLLLNSSVLIVAAGEFCLSETPYLPRRRFCLVFAWEEHCGRFVTFAKTKEQNNLDNSFETRHLYEGRPCGEPPCKSLVQRSRMLMQKRPLLNRFTCIWVGTLSNETAGHRACKCLRGFYRMDRFGPCSECPAHGLKCVNDTAILAPNYYWKWPSEKEKRFYRNFLENIYTLEPPYDKRFSSFQGTLPQPQKCPYPRSCNGGVDSSCQDKFKGILCASCSINHYLRFNTCLECPRMVNTVISCVVVILVFVAVFLVVLWGDSKRTENNRTVADVVMSCCKIVIGFYQVIAGIFSALVYVRWPVILNSMEKYLNLVEGNILKFAPLSCIYSKLRPDPFLQFSLAVGINIFVVSLILLYLFLKKRYINNMEDSMSEKMIQISRLKKSCYRNIFLFLLLSYPVT</sequence>
<keyword evidence="1" id="KW-1133">Transmembrane helix</keyword>
<evidence type="ECO:0000313" key="3">
    <source>
        <dbReference type="Proteomes" id="UP001159427"/>
    </source>
</evidence>
<feature type="transmembrane region" description="Helical" evidence="1">
    <location>
        <begin position="935"/>
        <end position="960"/>
    </location>
</feature>
<feature type="transmembrane region" description="Helical" evidence="1">
    <location>
        <begin position="413"/>
        <end position="433"/>
    </location>
</feature>
<dbReference type="SMART" id="SM01411">
    <property type="entry name" value="Ephrin_rec_like"/>
    <property type="match status" value="3"/>
</dbReference>
<feature type="transmembrane region" description="Helical" evidence="1">
    <location>
        <begin position="999"/>
        <end position="1021"/>
    </location>
</feature>
<keyword evidence="1" id="KW-0812">Transmembrane</keyword>
<keyword evidence="3" id="KW-1185">Reference proteome</keyword>
<feature type="transmembrane region" description="Helical" evidence="1">
    <location>
        <begin position="517"/>
        <end position="541"/>
    </location>
</feature>
<evidence type="ECO:0000256" key="1">
    <source>
        <dbReference type="SAM" id="Phobius"/>
    </source>
</evidence>
<feature type="transmembrane region" description="Helical" evidence="1">
    <location>
        <begin position="354"/>
        <end position="374"/>
    </location>
</feature>
<feature type="non-terminal residue" evidence="2">
    <location>
        <position position="1"/>
    </location>
</feature>
<proteinExistence type="predicted"/>
<organism evidence="2 3">
    <name type="scientific">Porites evermanni</name>
    <dbReference type="NCBI Taxonomy" id="104178"/>
    <lineage>
        <taxon>Eukaryota</taxon>
        <taxon>Metazoa</taxon>
        <taxon>Cnidaria</taxon>
        <taxon>Anthozoa</taxon>
        <taxon>Hexacorallia</taxon>
        <taxon>Scleractinia</taxon>
        <taxon>Fungiina</taxon>
        <taxon>Poritidae</taxon>
        <taxon>Porites</taxon>
    </lineage>
</organism>
<feature type="non-terminal residue" evidence="2">
    <location>
        <position position="1062"/>
    </location>
</feature>
<feature type="transmembrane region" description="Helical" evidence="1">
    <location>
        <begin position="897"/>
        <end position="920"/>
    </location>
</feature>
<feature type="transmembrane region" description="Helical" evidence="1">
    <location>
        <begin position="595"/>
        <end position="613"/>
    </location>
</feature>
<comment type="caution">
    <text evidence="2">The sequence shown here is derived from an EMBL/GenBank/DDBJ whole genome shotgun (WGS) entry which is preliminary data.</text>
</comment>